<accession>U2FPI7</accession>
<gene>
    <name evidence="1" type="ORF">HLPCO_000583</name>
</gene>
<dbReference type="EMBL" id="AFNU02000002">
    <property type="protein sequence ID" value="ERJ12984.1"/>
    <property type="molecule type" value="Genomic_DNA"/>
</dbReference>
<dbReference type="AlphaFoldDB" id="U2FPI7"/>
<dbReference type="InParanoid" id="U2FPI7"/>
<sequence>MDISLANDLELKGNQIKSCVSDHVSETFLDTMMNFIITYPLVWKNFVENVLKNSFAVSYEGRLCMIFTNYLPETINLTIIHTLDYVKRSDILESVSYIDGIYYLKFNSENEIEFFKKTGSWLELLTYYTIKHFTEHVLVSQGNIIRLGRRRIHNIKEFDVLGKCNQKYFLIECKDTLNYNEEDYNRLKKFSKKISREGVEKIFITTKYDELMYEKANNYNVTFIHYDGDYDSFKNRLKQLLLNN</sequence>
<dbReference type="Gene3D" id="3.40.1350.10">
    <property type="match status" value="1"/>
</dbReference>
<dbReference type="InterPro" id="IPR011856">
    <property type="entry name" value="tRNA_endonuc-like_dom_sf"/>
</dbReference>
<dbReference type="OrthoDB" id="1904635at2"/>
<evidence type="ECO:0000313" key="2">
    <source>
        <dbReference type="Proteomes" id="UP000005707"/>
    </source>
</evidence>
<reference evidence="1 2" key="1">
    <citation type="journal article" date="2011" name="J. Bacteriol.">
        <title>Genome sequence of Haloplasma contractile, an unusual contractile bacterium from a deep-sea anoxic brine lake.</title>
        <authorList>
            <person name="Antunes A."/>
            <person name="Alam I."/>
            <person name="El Dorry H."/>
            <person name="Siam R."/>
            <person name="Robertson A."/>
            <person name="Bajic V.B."/>
            <person name="Stingl U."/>
        </authorList>
    </citation>
    <scope>NUCLEOTIDE SEQUENCE [LARGE SCALE GENOMIC DNA]</scope>
    <source>
        <strain evidence="1 2">SSD-17B</strain>
    </source>
</reference>
<dbReference type="RefSeq" id="WP_008827005.1">
    <property type="nucleotide sequence ID" value="NZ_AFNU02000002.1"/>
</dbReference>
<protein>
    <submittedName>
        <fullName evidence="1">Uncharacterized protein</fullName>
    </submittedName>
</protein>
<organism evidence="1 2">
    <name type="scientific">Haloplasma contractile SSD-17B</name>
    <dbReference type="NCBI Taxonomy" id="1033810"/>
    <lineage>
        <taxon>Bacteria</taxon>
        <taxon>Bacillati</taxon>
        <taxon>Mycoplasmatota</taxon>
        <taxon>Mollicutes</taxon>
        <taxon>Haloplasmatales</taxon>
        <taxon>Haloplasmataceae</taxon>
        <taxon>Haloplasma</taxon>
    </lineage>
</organism>
<proteinExistence type="predicted"/>
<name>U2FPI7_9MOLU</name>
<comment type="caution">
    <text evidence="1">The sequence shown here is derived from an EMBL/GenBank/DDBJ whole genome shotgun (WGS) entry which is preliminary data.</text>
</comment>
<dbReference type="InterPro" id="IPR011335">
    <property type="entry name" value="Restrct_endonuc-II-like"/>
</dbReference>
<evidence type="ECO:0000313" key="1">
    <source>
        <dbReference type="EMBL" id="ERJ12984.1"/>
    </source>
</evidence>
<dbReference type="SUPFAM" id="SSF52980">
    <property type="entry name" value="Restriction endonuclease-like"/>
    <property type="match status" value="1"/>
</dbReference>
<keyword evidence="2" id="KW-1185">Reference proteome</keyword>
<dbReference type="Proteomes" id="UP000005707">
    <property type="component" value="Unassembled WGS sequence"/>
</dbReference>
<reference evidence="1 2" key="2">
    <citation type="journal article" date="2013" name="PLoS ONE">
        <title>INDIGO - INtegrated Data Warehouse of MIcrobial GenOmes with Examples from the Red Sea Extremophiles.</title>
        <authorList>
            <person name="Alam I."/>
            <person name="Antunes A."/>
            <person name="Kamau A.A."/>
            <person name="Ba Alawi W."/>
            <person name="Kalkatawi M."/>
            <person name="Stingl U."/>
            <person name="Bajic V.B."/>
        </authorList>
    </citation>
    <scope>NUCLEOTIDE SEQUENCE [LARGE SCALE GENOMIC DNA]</scope>
    <source>
        <strain evidence="1 2">SSD-17B</strain>
    </source>
</reference>
<dbReference type="GO" id="GO:0003676">
    <property type="term" value="F:nucleic acid binding"/>
    <property type="evidence" value="ECO:0007669"/>
    <property type="project" value="InterPro"/>
</dbReference>